<dbReference type="Pfam" id="PF02050">
    <property type="entry name" value="FliJ"/>
    <property type="match status" value="1"/>
</dbReference>
<gene>
    <name evidence="11" type="ORF">FE263_14155</name>
</gene>
<keyword evidence="8" id="KW-0653">Protein transport</keyword>
<evidence type="ECO:0000256" key="2">
    <source>
        <dbReference type="ARBA" id="ARBA00010004"/>
    </source>
</evidence>
<evidence type="ECO:0000256" key="3">
    <source>
        <dbReference type="ARBA" id="ARBA00020392"/>
    </source>
</evidence>
<keyword evidence="4" id="KW-0813">Transport</keyword>
<evidence type="ECO:0000256" key="5">
    <source>
        <dbReference type="ARBA" id="ARBA00022475"/>
    </source>
</evidence>
<evidence type="ECO:0000256" key="6">
    <source>
        <dbReference type="ARBA" id="ARBA00022500"/>
    </source>
</evidence>
<evidence type="ECO:0000256" key="8">
    <source>
        <dbReference type="ARBA" id="ARBA00022927"/>
    </source>
</evidence>
<comment type="caution">
    <text evidence="11">The sequence shown here is derived from an EMBL/GenBank/DDBJ whole genome shotgun (WGS) entry which is preliminary data.</text>
</comment>
<name>A0A5R9J3R6_9PROT</name>
<protein>
    <recommendedName>
        <fullName evidence="3">Flagellar FliJ protein</fullName>
    </recommendedName>
</protein>
<dbReference type="InterPro" id="IPR053716">
    <property type="entry name" value="Flag_assembly_chemotaxis_eff"/>
</dbReference>
<proteinExistence type="inferred from homology"/>
<dbReference type="OrthoDB" id="7220015at2"/>
<evidence type="ECO:0000256" key="4">
    <source>
        <dbReference type="ARBA" id="ARBA00022448"/>
    </source>
</evidence>
<keyword evidence="9" id="KW-0472">Membrane</keyword>
<dbReference type="GO" id="GO:0015031">
    <property type="term" value="P:protein transport"/>
    <property type="evidence" value="ECO:0007669"/>
    <property type="project" value="UniProtKB-KW"/>
</dbReference>
<dbReference type="GO" id="GO:0044781">
    <property type="term" value="P:bacterial-type flagellum organization"/>
    <property type="evidence" value="ECO:0007669"/>
    <property type="project" value="UniProtKB-KW"/>
</dbReference>
<evidence type="ECO:0000256" key="9">
    <source>
        <dbReference type="ARBA" id="ARBA00023136"/>
    </source>
</evidence>
<evidence type="ECO:0000256" key="10">
    <source>
        <dbReference type="ARBA" id="ARBA00023225"/>
    </source>
</evidence>
<evidence type="ECO:0000313" key="12">
    <source>
        <dbReference type="Proteomes" id="UP000305654"/>
    </source>
</evidence>
<evidence type="ECO:0000313" key="11">
    <source>
        <dbReference type="EMBL" id="TLU71619.1"/>
    </source>
</evidence>
<dbReference type="GO" id="GO:0071973">
    <property type="term" value="P:bacterial-type flagellum-dependent cell motility"/>
    <property type="evidence" value="ECO:0007669"/>
    <property type="project" value="InterPro"/>
</dbReference>
<dbReference type="GO" id="GO:0005886">
    <property type="term" value="C:plasma membrane"/>
    <property type="evidence" value="ECO:0007669"/>
    <property type="project" value="UniProtKB-SubCell"/>
</dbReference>
<dbReference type="Proteomes" id="UP000305654">
    <property type="component" value="Unassembled WGS sequence"/>
</dbReference>
<keyword evidence="5" id="KW-1003">Cell membrane</keyword>
<dbReference type="GO" id="GO:0006935">
    <property type="term" value="P:chemotaxis"/>
    <property type="evidence" value="ECO:0007669"/>
    <property type="project" value="UniProtKB-KW"/>
</dbReference>
<sequence length="140" mass="15326">MSRNPLITLLRLRDAELDDAKRTVAGALVREHAASRRLEVEEAALSREMTMATSMAGGDDCVDAFARWLPIGRKAIGEALIACQVAAAEVDHARTVLTLSRAGHRSVEMLMEKQTLQTAAEAAIRTQREMDDLALRLRSA</sequence>
<dbReference type="Gene3D" id="1.10.287.1700">
    <property type="match status" value="1"/>
</dbReference>
<reference evidence="11 12" key="1">
    <citation type="submission" date="2019-05" db="EMBL/GenBank/DDBJ databases">
        <authorList>
            <person name="Pankratov T."/>
            <person name="Grouzdev D."/>
        </authorList>
    </citation>
    <scope>NUCLEOTIDE SEQUENCE [LARGE SCALE GENOMIC DNA]</scope>
    <source>
        <strain evidence="11 12">KEBCLARHB70R</strain>
    </source>
</reference>
<dbReference type="InterPro" id="IPR012823">
    <property type="entry name" value="Flagell_FliJ"/>
</dbReference>
<dbReference type="RefSeq" id="WP_138326689.1">
    <property type="nucleotide sequence ID" value="NZ_VCDI01000005.1"/>
</dbReference>
<keyword evidence="7" id="KW-1005">Bacterial flagellum biogenesis</keyword>
<evidence type="ECO:0000256" key="7">
    <source>
        <dbReference type="ARBA" id="ARBA00022795"/>
    </source>
</evidence>
<keyword evidence="10" id="KW-1006">Bacterial flagellum protein export</keyword>
<comment type="similarity">
    <text evidence="2">Belongs to the FliJ family.</text>
</comment>
<accession>A0A5R9J3R6</accession>
<dbReference type="GO" id="GO:0009288">
    <property type="term" value="C:bacterial-type flagellum"/>
    <property type="evidence" value="ECO:0007669"/>
    <property type="project" value="InterPro"/>
</dbReference>
<keyword evidence="12" id="KW-1185">Reference proteome</keyword>
<dbReference type="AlphaFoldDB" id="A0A5R9J3R6"/>
<comment type="subcellular location">
    <subcellularLocation>
        <location evidence="1">Cell membrane</location>
        <topology evidence="1">Peripheral membrane protein</topology>
        <orientation evidence="1">Cytoplasmic side</orientation>
    </subcellularLocation>
</comment>
<evidence type="ECO:0000256" key="1">
    <source>
        <dbReference type="ARBA" id="ARBA00004413"/>
    </source>
</evidence>
<organism evidence="11 12">
    <name type="scientific">Lichenicoccus roseus</name>
    <dbReference type="NCBI Taxonomy" id="2683649"/>
    <lineage>
        <taxon>Bacteria</taxon>
        <taxon>Pseudomonadati</taxon>
        <taxon>Pseudomonadota</taxon>
        <taxon>Alphaproteobacteria</taxon>
        <taxon>Acetobacterales</taxon>
        <taxon>Acetobacteraceae</taxon>
        <taxon>Lichenicoccus</taxon>
    </lineage>
</organism>
<keyword evidence="6" id="KW-0145">Chemotaxis</keyword>
<dbReference type="EMBL" id="VCDI01000005">
    <property type="protein sequence ID" value="TLU71619.1"/>
    <property type="molecule type" value="Genomic_DNA"/>
</dbReference>